<gene>
    <name evidence="2" type="ORF">H6P81_007545</name>
</gene>
<dbReference type="GO" id="GO:0005737">
    <property type="term" value="C:cytoplasm"/>
    <property type="evidence" value="ECO:0007669"/>
    <property type="project" value="TreeGrafter"/>
</dbReference>
<comment type="caution">
    <text evidence="2">The sequence shown here is derived from an EMBL/GenBank/DDBJ whole genome shotgun (WGS) entry which is preliminary data.</text>
</comment>
<sequence length="238" mass="26692">MEGDQKIWKPFVIGSFPPLEVLHVDIHYISRKRKFQDEQGDHPGQKPRLEDESCESDVYAGSSADPRSSQTESCQDSNSFIEEYQTAVYVDVDSHDLAAAYDQNSSSSRDHGDAFISSLYSLESRTSKTKPGYHAKERHCTDVEDAASFETRRGSSKKQLNGYGMNYAEFMCSEYGIGDEEQLPELTAEEMMLYSNDIGPHLYLLSSGAVGTNSEAQSAARKPTIDQEFEQYFATLML</sequence>
<dbReference type="AlphaFoldDB" id="A0AAV7F1U4"/>
<feature type="compositionally biased region" description="Basic and acidic residues" evidence="1">
    <location>
        <begin position="35"/>
        <end position="51"/>
    </location>
</feature>
<name>A0AAV7F1U4_ARIFI</name>
<dbReference type="PANTHER" id="PTHR37723:SF1">
    <property type="entry name" value="PROTEIN FAR-RED-ELONGATED HYPOCOTYL 1-LIKE"/>
    <property type="match status" value="1"/>
</dbReference>
<organism evidence="2 3">
    <name type="scientific">Aristolochia fimbriata</name>
    <name type="common">White veined hardy Dutchman's pipe vine</name>
    <dbReference type="NCBI Taxonomy" id="158543"/>
    <lineage>
        <taxon>Eukaryota</taxon>
        <taxon>Viridiplantae</taxon>
        <taxon>Streptophyta</taxon>
        <taxon>Embryophyta</taxon>
        <taxon>Tracheophyta</taxon>
        <taxon>Spermatophyta</taxon>
        <taxon>Magnoliopsida</taxon>
        <taxon>Magnoliidae</taxon>
        <taxon>Piperales</taxon>
        <taxon>Aristolochiaceae</taxon>
        <taxon>Aristolochia</taxon>
    </lineage>
</organism>
<dbReference type="GO" id="GO:0009639">
    <property type="term" value="P:response to red or far red light"/>
    <property type="evidence" value="ECO:0007669"/>
    <property type="project" value="InterPro"/>
</dbReference>
<dbReference type="GO" id="GO:0016607">
    <property type="term" value="C:nuclear speck"/>
    <property type="evidence" value="ECO:0007669"/>
    <property type="project" value="TreeGrafter"/>
</dbReference>
<protein>
    <recommendedName>
        <fullName evidence="4">Far-red elongated hypocotyl 1</fullName>
    </recommendedName>
</protein>
<feature type="compositionally biased region" description="Polar residues" evidence="1">
    <location>
        <begin position="65"/>
        <end position="77"/>
    </location>
</feature>
<dbReference type="GO" id="GO:0061608">
    <property type="term" value="F:nuclear import signal receptor activity"/>
    <property type="evidence" value="ECO:0007669"/>
    <property type="project" value="TreeGrafter"/>
</dbReference>
<reference evidence="2 3" key="1">
    <citation type="submission" date="2021-07" db="EMBL/GenBank/DDBJ databases">
        <title>The Aristolochia fimbriata genome: insights into angiosperm evolution, floral development and chemical biosynthesis.</title>
        <authorList>
            <person name="Jiao Y."/>
        </authorList>
    </citation>
    <scope>NUCLEOTIDE SEQUENCE [LARGE SCALE GENOMIC DNA]</scope>
    <source>
        <strain evidence="2">IBCAS-2021</strain>
        <tissue evidence="2">Leaf</tissue>
    </source>
</reference>
<dbReference type="GO" id="GO:0051457">
    <property type="term" value="P:maintenance of protein location in nucleus"/>
    <property type="evidence" value="ECO:0007669"/>
    <property type="project" value="TreeGrafter"/>
</dbReference>
<proteinExistence type="predicted"/>
<keyword evidence="3" id="KW-1185">Reference proteome</keyword>
<evidence type="ECO:0000313" key="3">
    <source>
        <dbReference type="Proteomes" id="UP000825729"/>
    </source>
</evidence>
<dbReference type="EMBL" id="JAINDJ010000003">
    <property type="protein sequence ID" value="KAG9454641.1"/>
    <property type="molecule type" value="Genomic_DNA"/>
</dbReference>
<feature type="region of interest" description="Disordered" evidence="1">
    <location>
        <begin position="34"/>
        <end position="77"/>
    </location>
</feature>
<accession>A0AAV7F1U4</accession>
<evidence type="ECO:0008006" key="4">
    <source>
        <dbReference type="Google" id="ProtNLM"/>
    </source>
</evidence>
<dbReference type="Proteomes" id="UP000825729">
    <property type="component" value="Unassembled WGS sequence"/>
</dbReference>
<evidence type="ECO:0000313" key="2">
    <source>
        <dbReference type="EMBL" id="KAG9454641.1"/>
    </source>
</evidence>
<evidence type="ECO:0000256" key="1">
    <source>
        <dbReference type="SAM" id="MobiDB-lite"/>
    </source>
</evidence>
<dbReference type="InterPro" id="IPR037766">
    <property type="entry name" value="FHY1"/>
</dbReference>
<dbReference type="PANTHER" id="PTHR37723">
    <property type="entry name" value="PROTEIN FAR-RED ELONGATED HYPOCOTYL 1"/>
    <property type="match status" value="1"/>
</dbReference>